<accession>A0A550CL91</accession>
<sequence>MTVAIPSAAYNLPQRTMHYAGYSQSIITPLPTRIFLKGPKPDHKVQANAEERTIHRVTSYQVARAKHLAKKARPYNDTTEGHPLLPEPIPAPREVRKVRKSHSPKKHSASASYNADEEFVDQPRPSLKIRISKEKISAIREDERKMNDLCETMTDSCALKPSLTVDSLTRATEHMHVAQPSEVQTDDEEVDDAPKHSPMRQLELNVEASMFLQDVFADIHAEQGIEAPKLSVSATPLAEAEYVEEIADKEARKAAWRSAKIEERRKSGRKEKRTVLEEEEASGCTVGPTRHRLAGKAGAAPYGAALAQRRAMRRT</sequence>
<dbReference type="AlphaFoldDB" id="A0A550CL91"/>
<comment type="caution">
    <text evidence="2">The sequence shown here is derived from an EMBL/GenBank/DDBJ whole genome shotgun (WGS) entry which is preliminary data.</text>
</comment>
<evidence type="ECO:0000313" key="2">
    <source>
        <dbReference type="EMBL" id="TRM65581.1"/>
    </source>
</evidence>
<feature type="region of interest" description="Disordered" evidence="1">
    <location>
        <begin position="261"/>
        <end position="292"/>
    </location>
</feature>
<evidence type="ECO:0000256" key="1">
    <source>
        <dbReference type="SAM" id="MobiDB-lite"/>
    </source>
</evidence>
<organism evidence="2 3">
    <name type="scientific">Schizophyllum amplum</name>
    <dbReference type="NCBI Taxonomy" id="97359"/>
    <lineage>
        <taxon>Eukaryota</taxon>
        <taxon>Fungi</taxon>
        <taxon>Dikarya</taxon>
        <taxon>Basidiomycota</taxon>
        <taxon>Agaricomycotina</taxon>
        <taxon>Agaricomycetes</taxon>
        <taxon>Agaricomycetidae</taxon>
        <taxon>Agaricales</taxon>
        <taxon>Schizophyllaceae</taxon>
        <taxon>Schizophyllum</taxon>
    </lineage>
</organism>
<reference evidence="2 3" key="1">
    <citation type="journal article" date="2019" name="New Phytol.">
        <title>Comparative genomics reveals unique wood-decay strategies and fruiting body development in the Schizophyllaceae.</title>
        <authorList>
            <person name="Almasi E."/>
            <person name="Sahu N."/>
            <person name="Krizsan K."/>
            <person name="Balint B."/>
            <person name="Kovacs G.M."/>
            <person name="Kiss B."/>
            <person name="Cseklye J."/>
            <person name="Drula E."/>
            <person name="Henrissat B."/>
            <person name="Nagy I."/>
            <person name="Chovatia M."/>
            <person name="Adam C."/>
            <person name="LaButti K."/>
            <person name="Lipzen A."/>
            <person name="Riley R."/>
            <person name="Grigoriev I.V."/>
            <person name="Nagy L.G."/>
        </authorList>
    </citation>
    <scope>NUCLEOTIDE SEQUENCE [LARGE SCALE GENOMIC DNA]</scope>
    <source>
        <strain evidence="2 3">NL-1724</strain>
    </source>
</reference>
<dbReference type="EMBL" id="VDMD01000005">
    <property type="protein sequence ID" value="TRM65581.1"/>
    <property type="molecule type" value="Genomic_DNA"/>
</dbReference>
<proteinExistence type="predicted"/>
<dbReference type="Proteomes" id="UP000320762">
    <property type="component" value="Unassembled WGS sequence"/>
</dbReference>
<keyword evidence="3" id="KW-1185">Reference proteome</keyword>
<protein>
    <submittedName>
        <fullName evidence="2">Uncharacterized protein</fullName>
    </submittedName>
</protein>
<gene>
    <name evidence="2" type="ORF">BD626DRAFT_535932</name>
</gene>
<feature type="region of interest" description="Disordered" evidence="1">
    <location>
        <begin position="69"/>
        <end position="119"/>
    </location>
</feature>
<evidence type="ECO:0000313" key="3">
    <source>
        <dbReference type="Proteomes" id="UP000320762"/>
    </source>
</evidence>
<name>A0A550CL91_9AGAR</name>
<feature type="compositionally biased region" description="Basic residues" evidence="1">
    <location>
        <begin position="96"/>
        <end position="108"/>
    </location>
</feature>